<protein>
    <submittedName>
        <fullName evidence="2">Uncharacterized protein</fullName>
    </submittedName>
</protein>
<evidence type="ECO:0000256" key="1">
    <source>
        <dbReference type="SAM" id="Phobius"/>
    </source>
</evidence>
<dbReference type="GeneID" id="10329143"/>
<accession>E3SKR2</accession>
<keyword evidence="3" id="KW-1185">Reference proteome</keyword>
<name>E3SKR2_9CAUD</name>
<dbReference type="EMBL" id="GU071097">
    <property type="protein sequence ID" value="ADO97848.1"/>
    <property type="molecule type" value="Genomic_DNA"/>
</dbReference>
<dbReference type="OrthoDB" id="27749at10239"/>
<sequence>MDRPDSDEIKTKNEMSVYFDPRVKKKEAEDKEAEKQEAIQTIARAIGFFVKPVILMLLWNWLMPGLFGLATIGYLKALALTMISRILFSNDD</sequence>
<evidence type="ECO:0000313" key="2">
    <source>
        <dbReference type="EMBL" id="ADO97848.1"/>
    </source>
</evidence>
<feature type="transmembrane region" description="Helical" evidence="1">
    <location>
        <begin position="41"/>
        <end position="61"/>
    </location>
</feature>
<keyword evidence="1" id="KW-0812">Transmembrane</keyword>
<feature type="transmembrane region" description="Helical" evidence="1">
    <location>
        <begin position="67"/>
        <end position="88"/>
    </location>
</feature>
<evidence type="ECO:0000313" key="3">
    <source>
        <dbReference type="Proteomes" id="UP000006526"/>
    </source>
</evidence>
<keyword evidence="1" id="KW-0472">Membrane</keyword>
<organism evidence="2 3">
    <name type="scientific">Synechococcus phage S-SSM5</name>
    <dbReference type="NCBI Taxonomy" id="445685"/>
    <lineage>
        <taxon>Viruses</taxon>
        <taxon>Duplodnaviria</taxon>
        <taxon>Heunggongvirae</taxon>
        <taxon>Uroviricota</taxon>
        <taxon>Caudoviricetes</taxon>
        <taxon>Pantevenvirales</taxon>
        <taxon>Kyanoviridae</taxon>
        <taxon>Glaucusvirus</taxon>
        <taxon>Glaucusvirus ssm5</taxon>
    </lineage>
</organism>
<proteinExistence type="predicted"/>
<dbReference type="KEGG" id="vg:10329143"/>
<reference evidence="2 3" key="1">
    <citation type="journal article" date="2010" name="Environ. Microbiol.">
        <title>Genomic analysis of oceanic cyanobacterial myoviruses compared with T4-like myoviruses from diverse hosts and environments.</title>
        <authorList>
            <person name="Sullivan M.B."/>
            <person name="Huang K.H."/>
            <person name="Ignacio-Espinoza J.C."/>
            <person name="Berlin A.M."/>
            <person name="Kelly L."/>
            <person name="Weigele P.R."/>
            <person name="DeFrancesco A.S."/>
            <person name="Kern S.E."/>
            <person name="Thompson L.R."/>
            <person name="Young S."/>
            <person name="Yandava C."/>
            <person name="Fu R."/>
            <person name="Krastins B."/>
            <person name="Chase M."/>
            <person name="Sarracino D."/>
            <person name="Osburne M.S."/>
            <person name="Henn M.R."/>
            <person name="Chisholm S.W."/>
        </authorList>
    </citation>
    <scope>NUCLEOTIDE SEQUENCE [LARGE SCALE GENOMIC DNA]</scope>
    <source>
        <strain evidence="2">8102-12</strain>
    </source>
</reference>
<dbReference type="Proteomes" id="UP000006526">
    <property type="component" value="Segment"/>
</dbReference>
<keyword evidence="1" id="KW-1133">Transmembrane helix</keyword>
<dbReference type="RefSeq" id="YP_004324825.1">
    <property type="nucleotide sequence ID" value="NC_015289.1"/>
</dbReference>
<gene>
    <name evidence="2" type="ORF">SSSM5_223</name>
</gene>